<dbReference type="InterPro" id="IPR011990">
    <property type="entry name" value="TPR-like_helical_dom_sf"/>
</dbReference>
<reference evidence="5" key="1">
    <citation type="submission" date="2020-04" db="EMBL/GenBank/DDBJ databases">
        <title>Draft genome resource of the tomato pathogen Pseudocercospora fuligena.</title>
        <authorList>
            <person name="Zaccaron A."/>
        </authorList>
    </citation>
    <scope>NUCLEOTIDE SEQUENCE</scope>
    <source>
        <strain evidence="5">PF001</strain>
    </source>
</reference>
<feature type="compositionally biased region" description="Low complexity" evidence="4">
    <location>
        <begin position="840"/>
        <end position="858"/>
    </location>
</feature>
<dbReference type="InterPro" id="IPR051722">
    <property type="entry name" value="Endocytosis_PI4K-reg_protein"/>
</dbReference>
<feature type="region of interest" description="Disordered" evidence="4">
    <location>
        <begin position="716"/>
        <end position="906"/>
    </location>
</feature>
<evidence type="ECO:0000256" key="2">
    <source>
        <dbReference type="ARBA" id="ARBA00038251"/>
    </source>
</evidence>
<comment type="caution">
    <text evidence="5">The sequence shown here is derived from an EMBL/GenBank/DDBJ whole genome shotgun (WGS) entry which is preliminary data.</text>
</comment>
<dbReference type="SUPFAM" id="SSF48452">
    <property type="entry name" value="TPR-like"/>
    <property type="match status" value="2"/>
</dbReference>
<dbReference type="OrthoDB" id="29013at2759"/>
<dbReference type="EMBL" id="JABCIY010000177">
    <property type="protein sequence ID" value="KAF7189889.1"/>
    <property type="molecule type" value="Genomic_DNA"/>
</dbReference>
<evidence type="ECO:0000256" key="3">
    <source>
        <dbReference type="SAM" id="Coils"/>
    </source>
</evidence>
<feature type="region of interest" description="Disordered" evidence="4">
    <location>
        <begin position="1043"/>
        <end position="1109"/>
    </location>
</feature>
<evidence type="ECO:0000256" key="4">
    <source>
        <dbReference type="SAM" id="MobiDB-lite"/>
    </source>
</evidence>
<gene>
    <name evidence="5" type="ORF">HII31_08711</name>
</gene>
<feature type="compositionally biased region" description="Low complexity" evidence="4">
    <location>
        <begin position="716"/>
        <end position="729"/>
    </location>
</feature>
<organism evidence="5 6">
    <name type="scientific">Pseudocercospora fuligena</name>
    <dbReference type="NCBI Taxonomy" id="685502"/>
    <lineage>
        <taxon>Eukaryota</taxon>
        <taxon>Fungi</taxon>
        <taxon>Dikarya</taxon>
        <taxon>Ascomycota</taxon>
        <taxon>Pezizomycotina</taxon>
        <taxon>Dothideomycetes</taxon>
        <taxon>Dothideomycetidae</taxon>
        <taxon>Mycosphaerellales</taxon>
        <taxon>Mycosphaerellaceae</taxon>
        <taxon>Pseudocercospora</taxon>
    </lineage>
</organism>
<keyword evidence="6" id="KW-1185">Reference proteome</keyword>
<dbReference type="AlphaFoldDB" id="A0A8H6RFA6"/>
<keyword evidence="3" id="KW-0175">Coiled coil</keyword>
<comment type="similarity">
    <text evidence="2">Belongs to the YPP1 family.</text>
</comment>
<evidence type="ECO:0000256" key="1">
    <source>
        <dbReference type="ARBA" id="ARBA00002550"/>
    </source>
</evidence>
<proteinExistence type="inferred from homology"/>
<dbReference type="InterPro" id="IPR019734">
    <property type="entry name" value="TPR_rpt"/>
</dbReference>
<dbReference type="Proteomes" id="UP000660729">
    <property type="component" value="Unassembled WGS sequence"/>
</dbReference>
<sequence length="1183" mass="129853">MSVHWTPNAEKGARYLGLLDQALCNGQWNDVPELARKVEKHAPQRKCLTLAARAESQVANASHRPTSASSAASTSIHGLSELLPRLTEAISTAQQSFPDDSFIASTCLAQIYWLQVAPQDALIVLERSGPKAPASKSAAGALGWLEVCEVKCAFIRASCLDTLERKSEAREAYQDATSHTPGYRSLELRRWTERLLARACMYSVKKMPSPSAGDLAEAYSPFRAWGEFWQRAPTHQGVTAPSRLDLPRRQVWKAYYDLLSSILQHGLIYGPEQKGFSFSFLPLSSALSETERVAARQRQRAELHRVESAYESLLLEETKFPKASQANTEVEEWADQVVTNWGLFTGPDWSDADLGKGGKQSVSRGVLEILYRAATKTFHSTPILRHLFTLHAALGEFDLAMHAFDSYMEIVDKGKARAEKTGKHEIGFDDDDTAMLATTEAIKLLCRYGDREQAEKANEISAIVQKWLSQKRPSTSDSTLTNGDVVERSIQSTESALRPATLAAAYRALGLTQARWASLTYESSTRSSLLAEANNNLRRAQKFEPNNTETAYALAAVLGEMRDVGAALQVIRIALDDSVMLNGDAAADQHHERERPLLALWHMLALCLTAQDQFETAAQICDAAYSQFGNSEVLFGSRSQGLTVDAEKEALSPNTRGIVDQMDGFEKESIIQIRMTQIILFELMEGPDAAVDLTDSLLGLYSRLYGNPEHVAIQAARPPATSASATPSRLGGTLRSITGSIRPRSLRSRRSSTEQATLRQRSIASQDENAPSSPPQRLQPTTNGQTLGPPISITVTNEDGSPAGKPHHRHHLHLPFHGRHKGVDSTRSATSIAEHDENQSPAPQVPATAAAASADGSPEQSLDNIAHQRSPDQWPPPAGHHDRPPVQDLRLPAPHPASASPVPDPRLLPLHERRHKVGVLIKTWLFVAGLYIRADSSDDAENALEHALKLVEGLEKELAACEDGINARRLFEKGWGGGKSIDDLWADVWSTKAFLASSCERPFEAISDYEQALAYSPDHAAGIIGLANLLLDQYEEKLPLEEPLNPVHPQASTSGSLIGEAKPTLTRPNTATSTIPSHRGSYISDSRPSQPEAEDGRKKRRPDPTPAELNRLAARDRAYMLLSNLTKLGSGWDNSEAWLALARAHELSKEVSKAKEALWWVVELENNKPLRAWRDVLPGGYTL</sequence>
<dbReference type="PANTHER" id="PTHR23083">
    <property type="entry name" value="TETRATRICOPEPTIDE REPEAT PROTEIN, TPR"/>
    <property type="match status" value="1"/>
</dbReference>
<name>A0A8H6RFA6_9PEZI</name>
<protein>
    <submittedName>
        <fullName evidence="5">Putative cargo-transport protein ypp1</fullName>
    </submittedName>
</protein>
<accession>A0A8H6RFA6</accession>
<feature type="coiled-coil region" evidence="3">
    <location>
        <begin position="937"/>
        <end position="964"/>
    </location>
</feature>
<feature type="compositionally biased region" description="Basic residues" evidence="4">
    <location>
        <begin position="805"/>
        <end position="820"/>
    </location>
</feature>
<dbReference type="SMART" id="SM00028">
    <property type="entry name" value="TPR"/>
    <property type="match status" value="5"/>
</dbReference>
<dbReference type="PANTHER" id="PTHR23083:SF464">
    <property type="entry name" value="TETRATRICOPEPTIDE REPEAT DOMAIN 7, ISOFORM A"/>
    <property type="match status" value="1"/>
</dbReference>
<dbReference type="Gene3D" id="1.25.40.10">
    <property type="entry name" value="Tetratricopeptide repeat domain"/>
    <property type="match status" value="2"/>
</dbReference>
<evidence type="ECO:0000313" key="5">
    <source>
        <dbReference type="EMBL" id="KAF7189889.1"/>
    </source>
</evidence>
<evidence type="ECO:0000313" key="6">
    <source>
        <dbReference type="Proteomes" id="UP000660729"/>
    </source>
</evidence>
<comment type="function">
    <text evidence="1">Involved in endocytosis.</text>
</comment>
<feature type="compositionally biased region" description="Polar residues" evidence="4">
    <location>
        <begin position="753"/>
        <end position="786"/>
    </location>
</feature>
<feature type="compositionally biased region" description="Polar residues" evidence="4">
    <location>
        <begin position="1066"/>
        <end position="1076"/>
    </location>
</feature>